<keyword evidence="3" id="KW-1185">Reference proteome</keyword>
<proteinExistence type="predicted"/>
<reference evidence="2 3" key="1">
    <citation type="submission" date="2019-08" db="EMBL/GenBank/DDBJ databases">
        <title>Genome of Vicingus serpentipes NCIMB 15042.</title>
        <authorList>
            <person name="Bowman J.P."/>
        </authorList>
    </citation>
    <scope>NUCLEOTIDE SEQUENCE [LARGE SCALE GENOMIC DNA]</scope>
    <source>
        <strain evidence="2 3">NCIMB 15042</strain>
    </source>
</reference>
<evidence type="ECO:0000259" key="1">
    <source>
        <dbReference type="Pfam" id="PF19573"/>
    </source>
</evidence>
<accession>A0A5C6RPG2</accession>
<dbReference type="Proteomes" id="UP000321721">
    <property type="component" value="Unassembled WGS sequence"/>
</dbReference>
<dbReference type="AlphaFoldDB" id="A0A5C6RPG2"/>
<sequence length="308" mass="34819">MQRIFIILITILLTPVLTNAQKWKRNRVEYSFGLGATNFLGDLGGRDQVGTNGIQDFELRATRMGAVLGYRYQLGESWFARGNFNYVMVSGDDALTEEPARNARQLSFRSHILELSGQLEYMLVKQKSGHLYRLRGVRGKSWFRFEVYVFGGLGGIWFNPQSRNQAGDWVSLKNLNTEGQGLPGGPKDYSGFTVVVPYGIGIRRNLGGNTRQGMWTIGLELSMRKTFSDYIDDVSDVYYSDGDKSPLAIAEAYGEEALYFHDPSGLYNEGGYTEPQQRGDKSDNDAYMMGIISLNYKIGRRRRNLPKF</sequence>
<dbReference type="InterPro" id="IPR045743">
    <property type="entry name" value="DUF6089"/>
</dbReference>
<dbReference type="Pfam" id="PF19573">
    <property type="entry name" value="DUF6089"/>
    <property type="match status" value="1"/>
</dbReference>
<evidence type="ECO:0000313" key="3">
    <source>
        <dbReference type="Proteomes" id="UP000321721"/>
    </source>
</evidence>
<evidence type="ECO:0000313" key="2">
    <source>
        <dbReference type="EMBL" id="TXB63874.1"/>
    </source>
</evidence>
<name>A0A5C6RPG2_9FLAO</name>
<gene>
    <name evidence="2" type="ORF">FRY74_11495</name>
</gene>
<comment type="caution">
    <text evidence="2">The sequence shown here is derived from an EMBL/GenBank/DDBJ whole genome shotgun (WGS) entry which is preliminary data.</text>
</comment>
<dbReference type="EMBL" id="VOOS01000006">
    <property type="protein sequence ID" value="TXB63874.1"/>
    <property type="molecule type" value="Genomic_DNA"/>
</dbReference>
<feature type="domain" description="DUF6089" evidence="1">
    <location>
        <begin position="4"/>
        <end position="125"/>
    </location>
</feature>
<dbReference type="OrthoDB" id="654178at2"/>
<protein>
    <recommendedName>
        <fullName evidence="1">DUF6089 domain-containing protein</fullName>
    </recommendedName>
</protein>
<dbReference type="RefSeq" id="WP_147101757.1">
    <property type="nucleotide sequence ID" value="NZ_VOOS01000006.1"/>
</dbReference>
<organism evidence="2 3">
    <name type="scientific">Vicingus serpentipes</name>
    <dbReference type="NCBI Taxonomy" id="1926625"/>
    <lineage>
        <taxon>Bacteria</taxon>
        <taxon>Pseudomonadati</taxon>
        <taxon>Bacteroidota</taxon>
        <taxon>Flavobacteriia</taxon>
        <taxon>Flavobacteriales</taxon>
        <taxon>Vicingaceae</taxon>
        <taxon>Vicingus</taxon>
    </lineage>
</organism>